<dbReference type="Gene3D" id="1.20.140.10">
    <property type="entry name" value="Butyryl-CoA Dehydrogenase, subunit A, domain 3"/>
    <property type="match status" value="1"/>
</dbReference>
<dbReference type="InterPro" id="IPR036250">
    <property type="entry name" value="AcylCo_DH-like_C"/>
</dbReference>
<keyword evidence="1" id="KW-0285">Flavoprotein</keyword>
<evidence type="ECO:0000256" key="2">
    <source>
        <dbReference type="ARBA" id="ARBA00023002"/>
    </source>
</evidence>
<evidence type="ECO:0000313" key="4">
    <source>
        <dbReference type="EMBL" id="CAB4883635.1"/>
    </source>
</evidence>
<evidence type="ECO:0000259" key="3">
    <source>
        <dbReference type="Pfam" id="PF00441"/>
    </source>
</evidence>
<dbReference type="InterPro" id="IPR009075">
    <property type="entry name" value="AcylCo_DH/oxidase_C"/>
</dbReference>
<dbReference type="GO" id="GO:0005737">
    <property type="term" value="C:cytoplasm"/>
    <property type="evidence" value="ECO:0007669"/>
    <property type="project" value="TreeGrafter"/>
</dbReference>
<dbReference type="EMBL" id="CAFBLR010000191">
    <property type="protein sequence ID" value="CAB4883635.1"/>
    <property type="molecule type" value="Genomic_DNA"/>
</dbReference>
<gene>
    <name evidence="4" type="ORF">UFOPK3417_01623</name>
</gene>
<dbReference type="PANTHER" id="PTHR48083:SF13">
    <property type="entry name" value="ACYL-COA DEHYDROGENASE FAMILY MEMBER 11"/>
    <property type="match status" value="1"/>
</dbReference>
<organism evidence="4">
    <name type="scientific">freshwater metagenome</name>
    <dbReference type="NCBI Taxonomy" id="449393"/>
    <lineage>
        <taxon>unclassified sequences</taxon>
        <taxon>metagenomes</taxon>
        <taxon>ecological metagenomes</taxon>
    </lineage>
</organism>
<dbReference type="GO" id="GO:0003995">
    <property type="term" value="F:acyl-CoA dehydrogenase activity"/>
    <property type="evidence" value="ECO:0007669"/>
    <property type="project" value="TreeGrafter"/>
</dbReference>
<feature type="domain" description="Acyl-CoA dehydrogenase/oxidase C-terminal" evidence="3">
    <location>
        <begin position="2"/>
        <end position="106"/>
    </location>
</feature>
<name>A0A6J7ERD0_9ZZZZ</name>
<dbReference type="SUPFAM" id="SSF47203">
    <property type="entry name" value="Acyl-CoA dehydrogenase C-terminal domain-like"/>
    <property type="match status" value="1"/>
</dbReference>
<sequence length="139" mass="15877">MIQDYIAESYAERQAARLLTLQAAWKMDQLHAAGKHYSDARVEIGVIKFWGAKVLYNVIDRAIQVHGSLGYTTDLPLESMYRHARAARIYDGPDEVHKVTVARQVLKDYRPHEVPSEHVPTRRRAAIEKFAEYLEGVDG</sequence>
<dbReference type="GO" id="GO:0033539">
    <property type="term" value="P:fatty acid beta-oxidation using acyl-CoA dehydrogenase"/>
    <property type="evidence" value="ECO:0007669"/>
    <property type="project" value="TreeGrafter"/>
</dbReference>
<proteinExistence type="predicted"/>
<reference evidence="4" key="1">
    <citation type="submission" date="2020-05" db="EMBL/GenBank/DDBJ databases">
        <authorList>
            <person name="Chiriac C."/>
            <person name="Salcher M."/>
            <person name="Ghai R."/>
            <person name="Kavagutti S V."/>
        </authorList>
    </citation>
    <scope>NUCLEOTIDE SEQUENCE</scope>
</reference>
<evidence type="ECO:0000256" key="1">
    <source>
        <dbReference type="ARBA" id="ARBA00022630"/>
    </source>
</evidence>
<dbReference type="PANTHER" id="PTHR48083">
    <property type="entry name" value="MEDIUM-CHAIN SPECIFIC ACYL-COA DEHYDROGENASE, MITOCHONDRIAL-RELATED"/>
    <property type="match status" value="1"/>
</dbReference>
<dbReference type="AlphaFoldDB" id="A0A6J7ERD0"/>
<keyword evidence="2" id="KW-0560">Oxidoreductase</keyword>
<accession>A0A6J7ERD0</accession>
<protein>
    <submittedName>
        <fullName evidence="4">Unannotated protein</fullName>
    </submittedName>
</protein>
<dbReference type="InterPro" id="IPR050741">
    <property type="entry name" value="Acyl-CoA_dehydrogenase"/>
</dbReference>
<dbReference type="Pfam" id="PF00441">
    <property type="entry name" value="Acyl-CoA_dh_1"/>
    <property type="match status" value="1"/>
</dbReference>